<keyword evidence="2" id="KW-1185">Reference proteome</keyword>
<organism evidence="1 2">
    <name type="scientific">Sphingobacterium suaedae</name>
    <dbReference type="NCBI Taxonomy" id="1686402"/>
    <lineage>
        <taxon>Bacteria</taxon>
        <taxon>Pseudomonadati</taxon>
        <taxon>Bacteroidota</taxon>
        <taxon>Sphingobacteriia</taxon>
        <taxon>Sphingobacteriales</taxon>
        <taxon>Sphingobacteriaceae</taxon>
        <taxon>Sphingobacterium</taxon>
    </lineage>
</organism>
<sequence length="122" mass="14259">MDAFNDYVEALCCREESGQRLPLADELNMLRASLSMEAIQFLQRRLHLLFADEHPDHNTCFIAHNEGIRDDYKSVFRVQDIFYCLIAIAAQKADLMSSKERIPADRNMFWKLVAQGQVYWET</sequence>
<dbReference type="Proteomes" id="UP001597545">
    <property type="component" value="Unassembled WGS sequence"/>
</dbReference>
<protein>
    <submittedName>
        <fullName evidence="1">Uncharacterized protein</fullName>
    </submittedName>
</protein>
<evidence type="ECO:0000313" key="2">
    <source>
        <dbReference type="Proteomes" id="UP001597545"/>
    </source>
</evidence>
<comment type="caution">
    <text evidence="1">The sequence shown here is derived from an EMBL/GenBank/DDBJ whole genome shotgun (WGS) entry which is preliminary data.</text>
</comment>
<accession>A0ABW5KLV1</accession>
<name>A0ABW5KLV1_9SPHI</name>
<evidence type="ECO:0000313" key="1">
    <source>
        <dbReference type="EMBL" id="MFD2549959.1"/>
    </source>
</evidence>
<reference evidence="2" key="1">
    <citation type="journal article" date="2019" name="Int. J. Syst. Evol. Microbiol.">
        <title>The Global Catalogue of Microorganisms (GCM) 10K type strain sequencing project: providing services to taxonomists for standard genome sequencing and annotation.</title>
        <authorList>
            <consortium name="The Broad Institute Genomics Platform"/>
            <consortium name="The Broad Institute Genome Sequencing Center for Infectious Disease"/>
            <person name="Wu L."/>
            <person name="Ma J."/>
        </authorList>
    </citation>
    <scope>NUCLEOTIDE SEQUENCE [LARGE SCALE GENOMIC DNA]</scope>
    <source>
        <strain evidence="2">KCTC 42662</strain>
    </source>
</reference>
<dbReference type="EMBL" id="JBHULR010000021">
    <property type="protein sequence ID" value="MFD2549959.1"/>
    <property type="molecule type" value="Genomic_DNA"/>
</dbReference>
<proteinExistence type="predicted"/>
<dbReference type="RefSeq" id="WP_380906350.1">
    <property type="nucleotide sequence ID" value="NZ_JBHUEG010000018.1"/>
</dbReference>
<gene>
    <name evidence="1" type="ORF">ACFSR5_20100</name>
</gene>